<dbReference type="InterPro" id="IPR014245">
    <property type="entry name" value="Spore_III_AF"/>
</dbReference>
<keyword evidence="1" id="KW-0812">Transmembrane</keyword>
<organism evidence="2 3">
    <name type="scientific">Guptibacillus hwajinpoensis</name>
    <dbReference type="NCBI Taxonomy" id="208199"/>
    <lineage>
        <taxon>Bacteria</taxon>
        <taxon>Bacillati</taxon>
        <taxon>Bacillota</taxon>
        <taxon>Bacilli</taxon>
        <taxon>Bacillales</taxon>
        <taxon>Guptibacillaceae</taxon>
        <taxon>Guptibacillus</taxon>
    </lineage>
</organism>
<name>A0ABU0JX98_9BACL</name>
<protein>
    <submittedName>
        <fullName evidence="2">Stage III sporulation protein AF</fullName>
    </submittedName>
</protein>
<dbReference type="RefSeq" id="WP_301550824.1">
    <property type="nucleotide sequence ID" value="NZ_JAQRMZ010000002.1"/>
</dbReference>
<keyword evidence="1" id="KW-0472">Membrane</keyword>
<dbReference type="Pfam" id="PF09581">
    <property type="entry name" value="Spore_III_AF"/>
    <property type="match status" value="1"/>
</dbReference>
<reference evidence="2" key="1">
    <citation type="submission" date="2023-07" db="EMBL/GenBank/DDBJ databases">
        <title>Genomic Encyclopedia of Type Strains, Phase IV (KMG-IV): sequencing the most valuable type-strain genomes for metagenomic binning, comparative biology and taxonomic classification.</title>
        <authorList>
            <person name="Goeker M."/>
        </authorList>
    </citation>
    <scope>NUCLEOTIDE SEQUENCE [LARGE SCALE GENOMIC DNA]</scope>
    <source>
        <strain evidence="2">JSM 076093</strain>
    </source>
</reference>
<feature type="transmembrane region" description="Helical" evidence="1">
    <location>
        <begin position="6"/>
        <end position="25"/>
    </location>
</feature>
<sequence length="204" mass="22843">MGVLTGWVTNIIVLILLATVLELLLPNSSMQRYVKMVIGLMLMAVILSPVLTIFSKDFNTMLRSATLNDFDRSTQLENTIESKKSEIQASNAAYIEEQMAVQLKSQVEKELRERFNLQISNIALHLTEEEGEKNIDQIAVMVEEATGDESVSEIEAVSVSFQIEENELEDFDSTDSTSKKVAYFLADEWALYPKQVGVQVKGGE</sequence>
<evidence type="ECO:0000313" key="2">
    <source>
        <dbReference type="EMBL" id="MDQ0481712.1"/>
    </source>
</evidence>
<accession>A0ABU0JX98</accession>
<dbReference type="NCBIfam" id="TIGR02896">
    <property type="entry name" value="spore_III_AF"/>
    <property type="match status" value="1"/>
</dbReference>
<dbReference type="Proteomes" id="UP001226720">
    <property type="component" value="Unassembled WGS sequence"/>
</dbReference>
<comment type="caution">
    <text evidence="2">The sequence shown here is derived from an EMBL/GenBank/DDBJ whole genome shotgun (WGS) entry which is preliminary data.</text>
</comment>
<evidence type="ECO:0000256" key="1">
    <source>
        <dbReference type="SAM" id="Phobius"/>
    </source>
</evidence>
<proteinExistence type="predicted"/>
<keyword evidence="1" id="KW-1133">Transmembrane helix</keyword>
<keyword evidence="3" id="KW-1185">Reference proteome</keyword>
<dbReference type="GeneID" id="301326139"/>
<gene>
    <name evidence="2" type="ORF">QO000_000665</name>
</gene>
<feature type="transmembrane region" description="Helical" evidence="1">
    <location>
        <begin position="37"/>
        <end position="54"/>
    </location>
</feature>
<dbReference type="EMBL" id="JAUSWM010000001">
    <property type="protein sequence ID" value="MDQ0481712.1"/>
    <property type="molecule type" value="Genomic_DNA"/>
</dbReference>
<evidence type="ECO:0000313" key="3">
    <source>
        <dbReference type="Proteomes" id="UP001226720"/>
    </source>
</evidence>